<feature type="region of interest" description="Disordered" evidence="1">
    <location>
        <begin position="502"/>
        <end position="526"/>
    </location>
</feature>
<feature type="compositionally biased region" description="Basic and acidic residues" evidence="1">
    <location>
        <begin position="48"/>
        <end position="62"/>
    </location>
</feature>
<gene>
    <name evidence="2" type="ORF">TDIB3V08_LOCUS4966</name>
</gene>
<sequence length="526" mass="59487">MMLEAISLSNFKFLAHLEVGKRESVKQRASDGVNGWFVVEKRRVRGSGGERGRPRSKDDVNLRGKRGGVGCTDSVCPTLTRGHRQFKPQTQSSLRGRPDWSEQALEQLFCRSSEHTEYNIGSSVILVLEGSRRAPGYRVYTPTGFEKYSCTYNVGDYRIHFVVWDTSGIGKVELEEVNPHLRGGRVENHLGKTTLSSPDRDSNLDLPVLSSRAQHDKRVSQLRHRGGSYVEYYKPSQYPAQQTGKINYIARERGNETIYNFGFTRSPKNQRGTRNGGHVTGYEPIARFPASSERAVLLKVQIHLSFVRSARDVRHSTEEDTSTHLKGPTHDVNVTNERARGLYLLLDTFKEKRRRPSGVQDGFTGRITDPRGVVHWSCAVYSHATVVSWRVYQPLFYLARSFSAVIRDGILPRLFSKRDTISLDQKVCPLLAGRLSLTDGYMYCLIQAWFRRKADLFRSRLIRATPQVKQQIGSQLVLCRRGGWSHASTTVCQQIVLPVESPQPDSVSASYPPPIELTYDADETTH</sequence>
<evidence type="ECO:0000256" key="1">
    <source>
        <dbReference type="SAM" id="MobiDB-lite"/>
    </source>
</evidence>
<organism evidence="2">
    <name type="scientific">Timema douglasi</name>
    <name type="common">Walking stick</name>
    <dbReference type="NCBI Taxonomy" id="61478"/>
    <lineage>
        <taxon>Eukaryota</taxon>
        <taxon>Metazoa</taxon>
        <taxon>Ecdysozoa</taxon>
        <taxon>Arthropoda</taxon>
        <taxon>Hexapoda</taxon>
        <taxon>Insecta</taxon>
        <taxon>Pterygota</taxon>
        <taxon>Neoptera</taxon>
        <taxon>Polyneoptera</taxon>
        <taxon>Phasmatodea</taxon>
        <taxon>Timematodea</taxon>
        <taxon>Timematoidea</taxon>
        <taxon>Timematidae</taxon>
        <taxon>Timema</taxon>
    </lineage>
</organism>
<dbReference type="EMBL" id="OA566319">
    <property type="protein sequence ID" value="CAD7198688.1"/>
    <property type="molecule type" value="Genomic_DNA"/>
</dbReference>
<accession>A0A7R8VI80</accession>
<protein>
    <submittedName>
        <fullName evidence="2">Uncharacterized protein</fullName>
    </submittedName>
</protein>
<evidence type="ECO:0000313" key="2">
    <source>
        <dbReference type="EMBL" id="CAD7198688.1"/>
    </source>
</evidence>
<name>A0A7R8VI80_TIMDO</name>
<dbReference type="AlphaFoldDB" id="A0A7R8VI80"/>
<feature type="region of interest" description="Disordered" evidence="1">
    <location>
        <begin position="46"/>
        <end position="65"/>
    </location>
</feature>
<proteinExistence type="predicted"/>
<reference evidence="2" key="1">
    <citation type="submission" date="2020-11" db="EMBL/GenBank/DDBJ databases">
        <authorList>
            <person name="Tran Van P."/>
        </authorList>
    </citation>
    <scope>NUCLEOTIDE SEQUENCE</scope>
</reference>